<dbReference type="Proteomes" id="UP001144280">
    <property type="component" value="Unassembled WGS sequence"/>
</dbReference>
<organism evidence="1 2">
    <name type="scientific">Phytohabitans aurantiacus</name>
    <dbReference type="NCBI Taxonomy" id="3016789"/>
    <lineage>
        <taxon>Bacteria</taxon>
        <taxon>Bacillati</taxon>
        <taxon>Actinomycetota</taxon>
        <taxon>Actinomycetes</taxon>
        <taxon>Micromonosporales</taxon>
        <taxon>Micromonosporaceae</taxon>
    </lineage>
</organism>
<evidence type="ECO:0000313" key="2">
    <source>
        <dbReference type="Proteomes" id="UP001144280"/>
    </source>
</evidence>
<name>A0ABQ5QTL4_9ACTN</name>
<reference evidence="1" key="1">
    <citation type="submission" date="2022-12" db="EMBL/GenBank/DDBJ databases">
        <title>New Phytohabitans aurantiacus sp. RD004123 nov., an actinomycete isolated from soil.</title>
        <authorList>
            <person name="Triningsih D.W."/>
            <person name="Harunari E."/>
            <person name="Igarashi Y."/>
        </authorList>
    </citation>
    <scope>NUCLEOTIDE SEQUENCE</scope>
    <source>
        <strain evidence="1">RD004123</strain>
    </source>
</reference>
<gene>
    <name evidence="1" type="ORF">Pa4123_32060</name>
</gene>
<dbReference type="EMBL" id="BSDI01000013">
    <property type="protein sequence ID" value="GLH97931.1"/>
    <property type="molecule type" value="Genomic_DNA"/>
</dbReference>
<proteinExistence type="predicted"/>
<keyword evidence="2" id="KW-1185">Reference proteome</keyword>
<accession>A0ABQ5QTL4</accession>
<comment type="caution">
    <text evidence="1">The sequence shown here is derived from an EMBL/GenBank/DDBJ whole genome shotgun (WGS) entry which is preliminary data.</text>
</comment>
<protein>
    <submittedName>
        <fullName evidence="1">Uncharacterized protein</fullName>
    </submittedName>
</protein>
<evidence type="ECO:0000313" key="1">
    <source>
        <dbReference type="EMBL" id="GLH97931.1"/>
    </source>
</evidence>
<sequence length="54" mass="5957">MEVREALAISPHVPLMMTDARHRDQVKQVLVNVVEHAMVMLRGERGRGAPAPVG</sequence>